<dbReference type="AlphaFoldDB" id="A0A5J9VDY3"/>
<comment type="caution">
    <text evidence="1">The sequence shown here is derived from an EMBL/GenBank/DDBJ whole genome shotgun (WGS) entry which is preliminary data.</text>
</comment>
<sequence length="108" mass="12735">MSMAEYRNFETPVHHMQFCKTKLTVNWHKHPPNTESISSDKMASQKIGGAILYGHHHNNVLENNWIFNNVDPIVENCRRLFFKELNLVVLRAKRRHAKNLKQLIASWN</sequence>
<dbReference type="EMBL" id="RWGY01000009">
    <property type="protein sequence ID" value="TVU34522.1"/>
    <property type="molecule type" value="Genomic_DNA"/>
</dbReference>
<protein>
    <submittedName>
        <fullName evidence="1">Uncharacterized protein</fullName>
    </submittedName>
</protein>
<name>A0A5J9VDY3_9POAL</name>
<dbReference type="Proteomes" id="UP000324897">
    <property type="component" value="Unassembled WGS sequence"/>
</dbReference>
<evidence type="ECO:0000313" key="1">
    <source>
        <dbReference type="EMBL" id="TVU34522.1"/>
    </source>
</evidence>
<reference evidence="1 2" key="1">
    <citation type="journal article" date="2019" name="Sci. Rep.">
        <title>A high-quality genome of Eragrostis curvula grass provides insights into Poaceae evolution and supports new strategies to enhance forage quality.</title>
        <authorList>
            <person name="Carballo J."/>
            <person name="Santos B.A.C.M."/>
            <person name="Zappacosta D."/>
            <person name="Garbus I."/>
            <person name="Selva J.P."/>
            <person name="Gallo C.A."/>
            <person name="Diaz A."/>
            <person name="Albertini E."/>
            <person name="Caccamo M."/>
            <person name="Echenique V."/>
        </authorList>
    </citation>
    <scope>NUCLEOTIDE SEQUENCE [LARGE SCALE GENOMIC DNA]</scope>
    <source>
        <strain evidence="2">cv. Victoria</strain>
        <tissue evidence="1">Leaf</tissue>
    </source>
</reference>
<organism evidence="1 2">
    <name type="scientific">Eragrostis curvula</name>
    <name type="common">weeping love grass</name>
    <dbReference type="NCBI Taxonomy" id="38414"/>
    <lineage>
        <taxon>Eukaryota</taxon>
        <taxon>Viridiplantae</taxon>
        <taxon>Streptophyta</taxon>
        <taxon>Embryophyta</taxon>
        <taxon>Tracheophyta</taxon>
        <taxon>Spermatophyta</taxon>
        <taxon>Magnoliopsida</taxon>
        <taxon>Liliopsida</taxon>
        <taxon>Poales</taxon>
        <taxon>Poaceae</taxon>
        <taxon>PACMAD clade</taxon>
        <taxon>Chloridoideae</taxon>
        <taxon>Eragrostideae</taxon>
        <taxon>Eragrostidinae</taxon>
        <taxon>Eragrostis</taxon>
    </lineage>
</organism>
<evidence type="ECO:0000313" key="2">
    <source>
        <dbReference type="Proteomes" id="UP000324897"/>
    </source>
</evidence>
<keyword evidence="2" id="KW-1185">Reference proteome</keyword>
<accession>A0A5J9VDY3</accession>
<proteinExistence type="predicted"/>
<feature type="non-terminal residue" evidence="1">
    <location>
        <position position="1"/>
    </location>
</feature>
<dbReference type="Gramene" id="TVU34522">
    <property type="protein sequence ID" value="TVU34522"/>
    <property type="gene ID" value="EJB05_16357"/>
</dbReference>
<gene>
    <name evidence="1" type="ORF">EJB05_16357</name>
</gene>